<gene>
    <name evidence="1" type="ordered locus">Caci_2964</name>
</gene>
<sequence>MAEWESLRAAVPDGKTGATPLAVLDVHKPFLCDIGFNPVPMCEHCQEGGYDGDSVKWECETYAVIREGLT</sequence>
<dbReference type="HOGENOM" id="CLU_2750344_0_0_11"/>
<evidence type="ECO:0000313" key="1">
    <source>
        <dbReference type="EMBL" id="ACU71873.1"/>
    </source>
</evidence>
<accession>C7Q2Y1</accession>
<name>C7Q2Y1_CATAD</name>
<evidence type="ECO:0000313" key="2">
    <source>
        <dbReference type="Proteomes" id="UP000000851"/>
    </source>
</evidence>
<dbReference type="AlphaFoldDB" id="C7Q2Y1"/>
<proteinExistence type="predicted"/>
<dbReference type="KEGG" id="cai:Caci_2964"/>
<dbReference type="Proteomes" id="UP000000851">
    <property type="component" value="Chromosome"/>
</dbReference>
<keyword evidence="2" id="KW-1185">Reference proteome</keyword>
<reference evidence="1 2" key="1">
    <citation type="journal article" date="2009" name="Stand. Genomic Sci.">
        <title>Complete genome sequence of Catenulispora acidiphila type strain (ID 139908).</title>
        <authorList>
            <person name="Copeland A."/>
            <person name="Lapidus A."/>
            <person name="Glavina Del Rio T."/>
            <person name="Nolan M."/>
            <person name="Lucas S."/>
            <person name="Chen F."/>
            <person name="Tice H."/>
            <person name="Cheng J.F."/>
            <person name="Bruce D."/>
            <person name="Goodwin L."/>
            <person name="Pitluck S."/>
            <person name="Mikhailova N."/>
            <person name="Pati A."/>
            <person name="Ivanova N."/>
            <person name="Mavromatis K."/>
            <person name="Chen A."/>
            <person name="Palaniappan K."/>
            <person name="Chain P."/>
            <person name="Land M."/>
            <person name="Hauser L."/>
            <person name="Chang Y.J."/>
            <person name="Jeffries C.D."/>
            <person name="Chertkov O."/>
            <person name="Brettin T."/>
            <person name="Detter J.C."/>
            <person name="Han C."/>
            <person name="Ali Z."/>
            <person name="Tindall B.J."/>
            <person name="Goker M."/>
            <person name="Bristow J."/>
            <person name="Eisen J.A."/>
            <person name="Markowitz V."/>
            <person name="Hugenholtz P."/>
            <person name="Kyrpides N.C."/>
            <person name="Klenk H.P."/>
        </authorList>
    </citation>
    <scope>NUCLEOTIDE SEQUENCE [LARGE SCALE GENOMIC DNA]</scope>
    <source>
        <strain evidence="2">DSM 44928 / JCM 14897 / NBRC 102108 / NRRL B-24433 / ID139908</strain>
    </source>
</reference>
<organism evidence="1 2">
    <name type="scientific">Catenulispora acidiphila (strain DSM 44928 / JCM 14897 / NBRC 102108 / NRRL B-24433 / ID139908)</name>
    <dbReference type="NCBI Taxonomy" id="479433"/>
    <lineage>
        <taxon>Bacteria</taxon>
        <taxon>Bacillati</taxon>
        <taxon>Actinomycetota</taxon>
        <taxon>Actinomycetes</taxon>
        <taxon>Catenulisporales</taxon>
        <taxon>Catenulisporaceae</taxon>
        <taxon>Catenulispora</taxon>
    </lineage>
</organism>
<protein>
    <submittedName>
        <fullName evidence="1">Uncharacterized protein</fullName>
    </submittedName>
</protein>
<dbReference type="InParanoid" id="C7Q2Y1"/>
<dbReference type="STRING" id="479433.Caci_2964"/>
<dbReference type="EMBL" id="CP001700">
    <property type="protein sequence ID" value="ACU71873.1"/>
    <property type="molecule type" value="Genomic_DNA"/>
</dbReference>